<dbReference type="Pfam" id="PF10262">
    <property type="entry name" value="Rdx"/>
    <property type="match status" value="1"/>
</dbReference>
<dbReference type="SUPFAM" id="SSF52833">
    <property type="entry name" value="Thioredoxin-like"/>
    <property type="match status" value="1"/>
</dbReference>
<sequence>MPRPTKIQCLSCLLIVGGLSLLAFSNNPTAEDVPVPKFTHNVGAPTLKFLYCYSCGYRKMYDQYTTIINQKYPYILVDGANYDPPGLHMFIARAIVRCTKDDCYLLHSLGVNVFQYINQPIPSWWSWCTENKLYACMMLFFLGNLVEGQLIQSGAFEISLNDVPVWSKLETGRIPQPAELFQIIDSHMQFTDSTIELNNGFAK</sequence>
<accession>A0AAV8Z9X5</accession>
<dbReference type="InterPro" id="IPR036249">
    <property type="entry name" value="Thioredoxin-like_sf"/>
</dbReference>
<evidence type="ECO:0008006" key="6">
    <source>
        <dbReference type="Google" id="ProtNLM"/>
    </source>
</evidence>
<dbReference type="AlphaFoldDB" id="A0AAV8Z9X5"/>
<dbReference type="Gene3D" id="3.40.30.10">
    <property type="entry name" value="Glutaredoxin"/>
    <property type="match status" value="1"/>
</dbReference>
<dbReference type="PANTHER" id="PTHR13544:SF0">
    <property type="entry name" value="THIOREDOXIN REDUCTASE-LIKE SELENOPROTEIN T"/>
    <property type="match status" value="1"/>
</dbReference>
<evidence type="ECO:0000313" key="5">
    <source>
        <dbReference type="Proteomes" id="UP001162162"/>
    </source>
</evidence>
<evidence type="ECO:0000313" key="4">
    <source>
        <dbReference type="EMBL" id="KAJ8960996.1"/>
    </source>
</evidence>
<dbReference type="GO" id="GO:0045454">
    <property type="term" value="P:cell redox homeostasis"/>
    <property type="evidence" value="ECO:0007669"/>
    <property type="project" value="TreeGrafter"/>
</dbReference>
<dbReference type="NCBIfam" id="TIGR02174">
    <property type="entry name" value="CXXU_selWTH"/>
    <property type="match status" value="1"/>
</dbReference>
<feature type="signal peptide" evidence="3">
    <location>
        <begin position="1"/>
        <end position="25"/>
    </location>
</feature>
<dbReference type="GO" id="GO:0004791">
    <property type="term" value="F:thioredoxin-disulfide reductase (NADPH) activity"/>
    <property type="evidence" value="ECO:0007669"/>
    <property type="project" value="TreeGrafter"/>
</dbReference>
<gene>
    <name evidence="4" type="ORF">NQ318_020300</name>
</gene>
<keyword evidence="5" id="KW-1185">Reference proteome</keyword>
<evidence type="ECO:0000256" key="1">
    <source>
        <dbReference type="ARBA" id="ARBA00022729"/>
    </source>
</evidence>
<dbReference type="GO" id="GO:0005789">
    <property type="term" value="C:endoplasmic reticulum membrane"/>
    <property type="evidence" value="ECO:0007669"/>
    <property type="project" value="TreeGrafter"/>
</dbReference>
<reference evidence="4" key="1">
    <citation type="journal article" date="2023" name="Insect Mol. Biol.">
        <title>Genome sequencing provides insights into the evolution of gene families encoding plant cell wall-degrading enzymes in longhorned beetles.</title>
        <authorList>
            <person name="Shin N.R."/>
            <person name="Okamura Y."/>
            <person name="Kirsch R."/>
            <person name="Pauchet Y."/>
        </authorList>
    </citation>
    <scope>NUCLEOTIDE SEQUENCE</scope>
    <source>
        <strain evidence="4">AMC_N1</strain>
    </source>
</reference>
<name>A0AAV8Z9X5_9CUCU</name>
<proteinExistence type="predicted"/>
<protein>
    <recommendedName>
        <fullName evidence="6">SelT-like protein</fullName>
    </recommendedName>
</protein>
<keyword evidence="1 3" id="KW-0732">Signal</keyword>
<keyword evidence="2" id="KW-0676">Redox-active center</keyword>
<comment type="caution">
    <text evidence="4">The sequence shown here is derived from an EMBL/GenBank/DDBJ whole genome shotgun (WGS) entry which is preliminary data.</text>
</comment>
<dbReference type="InterPro" id="IPR019389">
    <property type="entry name" value="Selenoprotein_T"/>
</dbReference>
<dbReference type="PANTHER" id="PTHR13544">
    <property type="entry name" value="SELENOPROTEIN T"/>
    <property type="match status" value="1"/>
</dbReference>
<dbReference type="EMBL" id="JAPWTK010000007">
    <property type="protein sequence ID" value="KAJ8960996.1"/>
    <property type="molecule type" value="Genomic_DNA"/>
</dbReference>
<organism evidence="4 5">
    <name type="scientific">Aromia moschata</name>
    <dbReference type="NCBI Taxonomy" id="1265417"/>
    <lineage>
        <taxon>Eukaryota</taxon>
        <taxon>Metazoa</taxon>
        <taxon>Ecdysozoa</taxon>
        <taxon>Arthropoda</taxon>
        <taxon>Hexapoda</taxon>
        <taxon>Insecta</taxon>
        <taxon>Pterygota</taxon>
        <taxon>Neoptera</taxon>
        <taxon>Endopterygota</taxon>
        <taxon>Coleoptera</taxon>
        <taxon>Polyphaga</taxon>
        <taxon>Cucujiformia</taxon>
        <taxon>Chrysomeloidea</taxon>
        <taxon>Cerambycidae</taxon>
        <taxon>Cerambycinae</taxon>
        <taxon>Callichromatini</taxon>
        <taxon>Aromia</taxon>
    </lineage>
</organism>
<dbReference type="InterPro" id="IPR011893">
    <property type="entry name" value="Selenoprotein_Rdx-typ"/>
</dbReference>
<feature type="chain" id="PRO_5043518912" description="SelT-like protein" evidence="3">
    <location>
        <begin position="26"/>
        <end position="203"/>
    </location>
</feature>
<evidence type="ECO:0000256" key="3">
    <source>
        <dbReference type="SAM" id="SignalP"/>
    </source>
</evidence>
<dbReference type="Proteomes" id="UP001162162">
    <property type="component" value="Unassembled WGS sequence"/>
</dbReference>
<evidence type="ECO:0000256" key="2">
    <source>
        <dbReference type="ARBA" id="ARBA00023284"/>
    </source>
</evidence>